<dbReference type="InterPro" id="IPR043149">
    <property type="entry name" value="TagF_N"/>
</dbReference>
<sequence length="383" mass="44452">MMKIKELSYALFAFNYKFGSILPIKKNFVFSIMTHDESPSGNIRTLTKYLSKVGKYSFYYVAKEERRAYFHLLFVLPFVMSRAEIILMDNAFMPMSFFKVRKETKVLQLWHGTGSIKKFGQDSNTGRLRELERRHNANIDCLFVNSSGLVREYAGAFGVPESKVYATGLPRTDWLLTLLSDKNRAKKIRDIREKIEKFMVGSLKDKKIILYAPTFRDNETDAPKLHMNVSKLAETLSCDYLIFLKLHPFVSRAFKGSDLPARVINISDYKDLNELMVVSDGLITDYSSIIFDYVVLDKPMYFFADDILDFETNGRGFYLDYRNELPGILPSDETELGRIIVNDIEGSESNETRLSRRLFLDKYYDWLDGKSAMRVYEEAIKKK</sequence>
<keyword evidence="8" id="KW-1185">Reference proteome</keyword>
<gene>
    <name evidence="7" type="ORF">JJN12_04810</name>
</gene>
<evidence type="ECO:0000313" key="8">
    <source>
        <dbReference type="Proteomes" id="UP000604730"/>
    </source>
</evidence>
<evidence type="ECO:0000313" key="7">
    <source>
        <dbReference type="EMBL" id="MBK5897107.1"/>
    </source>
</evidence>
<evidence type="ECO:0000256" key="3">
    <source>
        <dbReference type="ARBA" id="ARBA00022475"/>
    </source>
</evidence>
<evidence type="ECO:0000256" key="2">
    <source>
        <dbReference type="ARBA" id="ARBA00010488"/>
    </source>
</evidence>
<organism evidence="7 8">
    <name type="scientific">Catonella massiliensis</name>
    <dbReference type="NCBI Taxonomy" id="2799636"/>
    <lineage>
        <taxon>Bacteria</taxon>
        <taxon>Bacillati</taxon>
        <taxon>Bacillota</taxon>
        <taxon>Clostridia</taxon>
        <taxon>Lachnospirales</taxon>
        <taxon>Lachnospiraceae</taxon>
        <taxon>Catonella</taxon>
    </lineage>
</organism>
<comment type="subcellular location">
    <subcellularLocation>
        <location evidence="1">Cell membrane</location>
        <topology evidence="1">Peripheral membrane protein</topology>
    </subcellularLocation>
</comment>
<keyword evidence="4" id="KW-0808">Transferase</keyword>
<dbReference type="InterPro" id="IPR043148">
    <property type="entry name" value="TagF_C"/>
</dbReference>
<dbReference type="SUPFAM" id="SSF53756">
    <property type="entry name" value="UDP-Glycosyltransferase/glycogen phosphorylase"/>
    <property type="match status" value="1"/>
</dbReference>
<protein>
    <submittedName>
        <fullName evidence="7">CDP-glycerol glycerophosphotransferase family protein</fullName>
    </submittedName>
</protein>
<dbReference type="PANTHER" id="PTHR37316:SF3">
    <property type="entry name" value="TEICHOIC ACID GLYCEROL-PHOSPHATE TRANSFERASE"/>
    <property type="match status" value="1"/>
</dbReference>
<dbReference type="InterPro" id="IPR007554">
    <property type="entry name" value="Glycerophosphate_synth"/>
</dbReference>
<keyword evidence="5" id="KW-0777">Teichoic acid biosynthesis</keyword>
<comment type="caution">
    <text evidence="7">The sequence shown here is derived from an EMBL/GenBank/DDBJ whole genome shotgun (WGS) entry which is preliminary data.</text>
</comment>
<dbReference type="Gene3D" id="3.40.50.11820">
    <property type="match status" value="1"/>
</dbReference>
<evidence type="ECO:0000256" key="1">
    <source>
        <dbReference type="ARBA" id="ARBA00004202"/>
    </source>
</evidence>
<dbReference type="EMBL" id="JAEPRJ010000001">
    <property type="protein sequence ID" value="MBK5897107.1"/>
    <property type="molecule type" value="Genomic_DNA"/>
</dbReference>
<dbReference type="RefSeq" id="WP_208428614.1">
    <property type="nucleotide sequence ID" value="NZ_JAEPRJ010000001.1"/>
</dbReference>
<keyword evidence="6" id="KW-0472">Membrane</keyword>
<evidence type="ECO:0000256" key="5">
    <source>
        <dbReference type="ARBA" id="ARBA00022944"/>
    </source>
</evidence>
<dbReference type="Pfam" id="PF04464">
    <property type="entry name" value="Glyphos_transf"/>
    <property type="match status" value="1"/>
</dbReference>
<accession>A0ABS1IZ34</accession>
<dbReference type="Proteomes" id="UP000604730">
    <property type="component" value="Unassembled WGS sequence"/>
</dbReference>
<reference evidence="7 8" key="1">
    <citation type="submission" date="2021-01" db="EMBL/GenBank/DDBJ databases">
        <title>Isolation and description of Catonella massiliensis sp. nov., a novel Catonella species, isolated from a stable periodontitis subject.</title>
        <authorList>
            <person name="Antezack A."/>
            <person name="Boxberger M."/>
            <person name="La Scola B."/>
            <person name="Monnet-Corti V."/>
        </authorList>
    </citation>
    <scope>NUCLEOTIDE SEQUENCE [LARGE SCALE GENOMIC DNA]</scope>
    <source>
        <strain evidence="7 8">Marseille-Q4567</strain>
    </source>
</reference>
<dbReference type="InterPro" id="IPR051612">
    <property type="entry name" value="Teichoic_Acid_Biosynth"/>
</dbReference>
<dbReference type="Gene3D" id="3.40.50.12580">
    <property type="match status" value="1"/>
</dbReference>
<dbReference type="PANTHER" id="PTHR37316">
    <property type="entry name" value="TEICHOIC ACID GLYCEROL-PHOSPHATE PRIMASE"/>
    <property type="match status" value="1"/>
</dbReference>
<evidence type="ECO:0000256" key="6">
    <source>
        <dbReference type="ARBA" id="ARBA00023136"/>
    </source>
</evidence>
<keyword evidence="3" id="KW-1003">Cell membrane</keyword>
<name>A0ABS1IZ34_9FIRM</name>
<evidence type="ECO:0000256" key="4">
    <source>
        <dbReference type="ARBA" id="ARBA00022679"/>
    </source>
</evidence>
<proteinExistence type="inferred from homology"/>
<comment type="similarity">
    <text evidence="2">Belongs to the CDP-glycerol glycerophosphotransferase family.</text>
</comment>